<feature type="region of interest" description="Disordered" evidence="1">
    <location>
        <begin position="439"/>
        <end position="482"/>
    </location>
</feature>
<comment type="caution">
    <text evidence="2">The sequence shown here is derived from an EMBL/GenBank/DDBJ whole genome shotgun (WGS) entry which is preliminary data.</text>
</comment>
<feature type="compositionally biased region" description="Polar residues" evidence="1">
    <location>
        <begin position="472"/>
        <end position="482"/>
    </location>
</feature>
<proteinExistence type="predicted"/>
<accession>A0ABR2M2Y5</accession>
<evidence type="ECO:0000256" key="1">
    <source>
        <dbReference type="SAM" id="MobiDB-lite"/>
    </source>
</evidence>
<dbReference type="EMBL" id="JBBWWR010000013">
    <property type="protein sequence ID" value="KAK8956427.1"/>
    <property type="molecule type" value="Genomic_DNA"/>
</dbReference>
<reference evidence="2 3" key="1">
    <citation type="journal article" date="2022" name="Nat. Plants">
        <title>Genomes of leafy and leafless Platanthera orchids illuminate the evolution of mycoheterotrophy.</title>
        <authorList>
            <person name="Li M.H."/>
            <person name="Liu K.W."/>
            <person name="Li Z."/>
            <person name="Lu H.C."/>
            <person name="Ye Q.L."/>
            <person name="Zhang D."/>
            <person name="Wang J.Y."/>
            <person name="Li Y.F."/>
            <person name="Zhong Z.M."/>
            <person name="Liu X."/>
            <person name="Yu X."/>
            <person name="Liu D.K."/>
            <person name="Tu X.D."/>
            <person name="Liu B."/>
            <person name="Hao Y."/>
            <person name="Liao X.Y."/>
            <person name="Jiang Y.T."/>
            <person name="Sun W.H."/>
            <person name="Chen J."/>
            <person name="Chen Y.Q."/>
            <person name="Ai Y."/>
            <person name="Zhai J.W."/>
            <person name="Wu S.S."/>
            <person name="Zhou Z."/>
            <person name="Hsiao Y.Y."/>
            <person name="Wu W.L."/>
            <person name="Chen Y.Y."/>
            <person name="Lin Y.F."/>
            <person name="Hsu J.L."/>
            <person name="Li C.Y."/>
            <person name="Wang Z.W."/>
            <person name="Zhao X."/>
            <person name="Zhong W.Y."/>
            <person name="Ma X.K."/>
            <person name="Ma L."/>
            <person name="Huang J."/>
            <person name="Chen G.Z."/>
            <person name="Huang M.Z."/>
            <person name="Huang L."/>
            <person name="Peng D.H."/>
            <person name="Luo Y.B."/>
            <person name="Zou S.Q."/>
            <person name="Chen S.P."/>
            <person name="Lan S."/>
            <person name="Tsai W.C."/>
            <person name="Van de Peer Y."/>
            <person name="Liu Z.J."/>
        </authorList>
    </citation>
    <scope>NUCLEOTIDE SEQUENCE [LARGE SCALE GENOMIC DNA]</scope>
    <source>
        <strain evidence="2">Lor288</strain>
    </source>
</reference>
<evidence type="ECO:0000313" key="2">
    <source>
        <dbReference type="EMBL" id="KAK8956427.1"/>
    </source>
</evidence>
<sequence>MGEGRWSSPSLVEGGGSAVSGEELVDKVLADSVFLKEQELMGGTASLNKTAVLSCPVLRIPQATEGEGIYHGIGPAATVILPGTASVKQPANSSPPPPALQSLDGDGSPAARGGFFSKAAVVAALSKAAVVRDQGSMRNGASNNFLGPDLGRSGCVGDGLAFFGPRSSILSPSSTTAMDSCAGLYLDGSGSGVIDLDTTDFGNSSRLPHMWGSGIPFPSWECLGVSGGAAVDVAANGEPRVFRGSSSVDGVDVGAMDISGAEPRVFGGSTPLTVAGSLVGATKNSDVIFVDLTGIVNGARPLAQTLDASASAHLVEMDDDAGLAPPLDDATLDAMEEVFDPLAKGAASGGPGLLLGVSWMRTKMVIVARQLFLRLRRYPGHPIISPTANSNWGAAGPANAWAKHPPLPLKLLEARNDFFDEEEAMCDCVGHIAEDCPSKAQDGEGKERTAQVHSTCSSEAAPLEGPVGGGSPLSNSRVAPSSPNVIPAMEVAEPEGGSSLDAGGDFLEEMGCGLWTLVQYRPRTNVDRVVAGPLIMPHAEEDLR</sequence>
<dbReference type="Proteomes" id="UP001412067">
    <property type="component" value="Unassembled WGS sequence"/>
</dbReference>
<feature type="compositionally biased region" description="Basic and acidic residues" evidence="1">
    <location>
        <begin position="439"/>
        <end position="450"/>
    </location>
</feature>
<feature type="region of interest" description="Disordered" evidence="1">
    <location>
        <begin position="87"/>
        <end position="107"/>
    </location>
</feature>
<keyword evidence="3" id="KW-1185">Reference proteome</keyword>
<evidence type="ECO:0000313" key="3">
    <source>
        <dbReference type="Proteomes" id="UP001412067"/>
    </source>
</evidence>
<organism evidence="2 3">
    <name type="scientific">Platanthera guangdongensis</name>
    <dbReference type="NCBI Taxonomy" id="2320717"/>
    <lineage>
        <taxon>Eukaryota</taxon>
        <taxon>Viridiplantae</taxon>
        <taxon>Streptophyta</taxon>
        <taxon>Embryophyta</taxon>
        <taxon>Tracheophyta</taxon>
        <taxon>Spermatophyta</taxon>
        <taxon>Magnoliopsida</taxon>
        <taxon>Liliopsida</taxon>
        <taxon>Asparagales</taxon>
        <taxon>Orchidaceae</taxon>
        <taxon>Orchidoideae</taxon>
        <taxon>Orchideae</taxon>
        <taxon>Orchidinae</taxon>
        <taxon>Platanthera</taxon>
    </lineage>
</organism>
<name>A0ABR2M2Y5_9ASPA</name>
<protein>
    <submittedName>
        <fullName evidence="2">Uncharacterized protein</fullName>
    </submittedName>
</protein>
<gene>
    <name evidence="2" type="ORF">KSP40_PGU001761</name>
</gene>